<name>A0A0D0CQ72_9AGAR</name>
<feature type="region of interest" description="Disordered" evidence="1">
    <location>
        <begin position="89"/>
        <end position="113"/>
    </location>
</feature>
<dbReference type="Proteomes" id="UP000053593">
    <property type="component" value="Unassembled WGS sequence"/>
</dbReference>
<protein>
    <submittedName>
        <fullName evidence="2">Unplaced genomic scaffold GYMLUscaffold_42, whole genome shotgun sequence</fullName>
    </submittedName>
</protein>
<proteinExistence type="predicted"/>
<accession>A0A0D0CQ72</accession>
<evidence type="ECO:0000313" key="2">
    <source>
        <dbReference type="EMBL" id="KIK57538.1"/>
    </source>
</evidence>
<keyword evidence="3" id="KW-1185">Reference proteome</keyword>
<dbReference type="HOGENOM" id="CLU_2133778_0_0_1"/>
<sequence length="113" mass="13338">MTFPDKYLPELVYFNKCLINGTPTEEYNPKFRDVIHQALAKYNCSLHIPWLQSPRVLILAYLPNCNGSERLNNAYAQPILREIENRAMEREDNEWPTPQNQKDKEYLPGRSRV</sequence>
<reference evidence="2 3" key="1">
    <citation type="submission" date="2014-04" db="EMBL/GenBank/DDBJ databases">
        <title>Evolutionary Origins and Diversification of the Mycorrhizal Mutualists.</title>
        <authorList>
            <consortium name="DOE Joint Genome Institute"/>
            <consortium name="Mycorrhizal Genomics Consortium"/>
            <person name="Kohler A."/>
            <person name="Kuo A."/>
            <person name="Nagy L.G."/>
            <person name="Floudas D."/>
            <person name="Copeland A."/>
            <person name="Barry K.W."/>
            <person name="Cichocki N."/>
            <person name="Veneault-Fourrey C."/>
            <person name="LaButti K."/>
            <person name="Lindquist E.A."/>
            <person name="Lipzen A."/>
            <person name="Lundell T."/>
            <person name="Morin E."/>
            <person name="Murat C."/>
            <person name="Riley R."/>
            <person name="Ohm R."/>
            <person name="Sun H."/>
            <person name="Tunlid A."/>
            <person name="Henrissat B."/>
            <person name="Grigoriev I.V."/>
            <person name="Hibbett D.S."/>
            <person name="Martin F."/>
        </authorList>
    </citation>
    <scope>NUCLEOTIDE SEQUENCE [LARGE SCALE GENOMIC DNA]</scope>
    <source>
        <strain evidence="2 3">FD-317 M1</strain>
    </source>
</reference>
<gene>
    <name evidence="2" type="ORF">GYMLUDRAFT_1010675</name>
</gene>
<dbReference type="AlphaFoldDB" id="A0A0D0CQ72"/>
<organism evidence="2 3">
    <name type="scientific">Collybiopsis luxurians FD-317 M1</name>
    <dbReference type="NCBI Taxonomy" id="944289"/>
    <lineage>
        <taxon>Eukaryota</taxon>
        <taxon>Fungi</taxon>
        <taxon>Dikarya</taxon>
        <taxon>Basidiomycota</taxon>
        <taxon>Agaricomycotina</taxon>
        <taxon>Agaricomycetes</taxon>
        <taxon>Agaricomycetidae</taxon>
        <taxon>Agaricales</taxon>
        <taxon>Marasmiineae</taxon>
        <taxon>Omphalotaceae</taxon>
        <taxon>Collybiopsis</taxon>
        <taxon>Collybiopsis luxurians</taxon>
    </lineage>
</organism>
<dbReference type="EMBL" id="KN834790">
    <property type="protein sequence ID" value="KIK57538.1"/>
    <property type="molecule type" value="Genomic_DNA"/>
</dbReference>
<evidence type="ECO:0000256" key="1">
    <source>
        <dbReference type="SAM" id="MobiDB-lite"/>
    </source>
</evidence>
<evidence type="ECO:0000313" key="3">
    <source>
        <dbReference type="Proteomes" id="UP000053593"/>
    </source>
</evidence>